<organism evidence="3 4">
    <name type="scientific">Flavobacterium agricola</name>
    <dbReference type="NCBI Taxonomy" id="2870839"/>
    <lineage>
        <taxon>Bacteria</taxon>
        <taxon>Pseudomonadati</taxon>
        <taxon>Bacteroidota</taxon>
        <taxon>Flavobacteriia</taxon>
        <taxon>Flavobacteriales</taxon>
        <taxon>Flavobacteriaceae</taxon>
        <taxon>Flavobacterium</taxon>
    </lineage>
</organism>
<dbReference type="PANTHER" id="PTHR40940:SF2">
    <property type="entry name" value="BATD"/>
    <property type="match status" value="1"/>
</dbReference>
<dbReference type="InterPro" id="IPR025738">
    <property type="entry name" value="BatD"/>
</dbReference>
<proteinExistence type="predicted"/>
<dbReference type="PANTHER" id="PTHR40940">
    <property type="entry name" value="PROTEIN BATD-RELATED"/>
    <property type="match status" value="1"/>
</dbReference>
<feature type="signal peptide" evidence="2">
    <location>
        <begin position="1"/>
        <end position="17"/>
    </location>
</feature>
<dbReference type="Proteomes" id="UP001163328">
    <property type="component" value="Chromosome"/>
</dbReference>
<keyword evidence="4" id="KW-1185">Reference proteome</keyword>
<protein>
    <submittedName>
        <fullName evidence="3">BatD family protein</fullName>
    </submittedName>
</protein>
<evidence type="ECO:0000313" key="4">
    <source>
        <dbReference type="Proteomes" id="UP001163328"/>
    </source>
</evidence>
<feature type="transmembrane region" description="Helical" evidence="1">
    <location>
        <begin position="458"/>
        <end position="476"/>
    </location>
</feature>
<feature type="chain" id="PRO_5047155080" evidence="2">
    <location>
        <begin position="18"/>
        <end position="599"/>
    </location>
</feature>
<keyword evidence="1" id="KW-1133">Transmembrane helix</keyword>
<evidence type="ECO:0000313" key="3">
    <source>
        <dbReference type="EMBL" id="UYW01063.1"/>
    </source>
</evidence>
<gene>
    <name evidence="3" type="ORF">K5I29_11330</name>
</gene>
<dbReference type="Pfam" id="PF13584">
    <property type="entry name" value="BatD"/>
    <property type="match status" value="2"/>
</dbReference>
<keyword evidence="2" id="KW-0732">Signal</keyword>
<dbReference type="EMBL" id="CP081495">
    <property type="protein sequence ID" value="UYW01063.1"/>
    <property type="molecule type" value="Genomic_DNA"/>
</dbReference>
<keyword evidence="1" id="KW-0472">Membrane</keyword>
<name>A0ABY6M1G0_9FLAO</name>
<reference evidence="3" key="1">
    <citation type="submission" date="2021-08" db="EMBL/GenBank/DDBJ databases">
        <title>Flavobacterium sp. strain CC-SYL302.</title>
        <authorList>
            <person name="Lin S.-Y."/>
            <person name="Lee T.-H."/>
            <person name="Young C.-C."/>
        </authorList>
    </citation>
    <scope>NUCLEOTIDE SEQUENCE</scope>
    <source>
        <strain evidence="3">CC-SYL302</strain>
    </source>
</reference>
<evidence type="ECO:0000256" key="2">
    <source>
        <dbReference type="SAM" id="SignalP"/>
    </source>
</evidence>
<keyword evidence="1" id="KW-0812">Transmembrane</keyword>
<dbReference type="RefSeq" id="WP_264433444.1">
    <property type="nucleotide sequence ID" value="NZ_CP081495.1"/>
</dbReference>
<sequence>MKHYLILLLLVVQNAFAQFTYEAKVNKSTIGINERLRVDFVMNNDGDNFKVPGFEGFNVIMGPNQSISYKWINGKKTYNKTYTYYLEPTKKGTFVIKPSSIEFEGQIYKSNPIEVKVGDAVQEEEDPYQGYWDPFGFGNSGPPAPQQAQGKIGEGAHLVAYISNDNPYVNEPITVVYKLYVSPYVNVYGSRETATPKFNNFWSQFIDMKDFKPTRDTYNGEVYTSIEIRKVVLYPQKAGSLALEPLRLEIDMDVPSGQYDFFGRPAYKQGTKTVVAGNKSIQVKPLPEAGKPADFAGAVGEFTFSVTPSKTTLRTDESLDVLVEVAGRGNLKLFSLPQLVLPPSLEVFDPEHNEQVQTPLSGMVGKISDRYTILPQQKGTYVIKPMSFSYFDLASKTYKTITTDEIELDVTQGQQIAANGAATNSDGKQEVVAKDEFAYIKTNAKFTAVSDDFLGSNLFYLLIAIAFIGIPVVIIYRGKKEARDADVVGNKIRKSDRLAKKYLSEAKKCIGNKEEFYVAMERSLHNFLKAKLSIETSEMSTDNINELLLSKNAKSETITDFIKLKQNCEMARYAPSSKAEMQQDYELASQVITQLNKQL</sequence>
<accession>A0ABY6M1G0</accession>
<evidence type="ECO:0000256" key="1">
    <source>
        <dbReference type="SAM" id="Phobius"/>
    </source>
</evidence>